<evidence type="ECO:0000259" key="8">
    <source>
        <dbReference type="PROSITE" id="PS51007"/>
    </source>
</evidence>
<evidence type="ECO:0000256" key="5">
    <source>
        <dbReference type="ARBA" id="ARBA00023004"/>
    </source>
</evidence>
<accession>A0A840RST0</accession>
<dbReference type="PANTHER" id="PTHR33751">
    <property type="entry name" value="CBB3-TYPE CYTOCHROME C OXIDASE SUBUNIT FIXP"/>
    <property type="match status" value="1"/>
</dbReference>
<organism evidence="9 10">
    <name type="scientific">Glaciimonas immobilis</name>
    <dbReference type="NCBI Taxonomy" id="728004"/>
    <lineage>
        <taxon>Bacteria</taxon>
        <taxon>Pseudomonadati</taxon>
        <taxon>Pseudomonadota</taxon>
        <taxon>Betaproteobacteria</taxon>
        <taxon>Burkholderiales</taxon>
        <taxon>Oxalobacteraceae</taxon>
        <taxon>Glaciimonas</taxon>
    </lineage>
</organism>
<evidence type="ECO:0000256" key="6">
    <source>
        <dbReference type="PROSITE-ProRule" id="PRU00433"/>
    </source>
</evidence>
<evidence type="ECO:0000313" key="10">
    <source>
        <dbReference type="Proteomes" id="UP000571084"/>
    </source>
</evidence>
<evidence type="ECO:0000256" key="7">
    <source>
        <dbReference type="SAM" id="SignalP"/>
    </source>
</evidence>
<dbReference type="PROSITE" id="PS51257">
    <property type="entry name" value="PROKAR_LIPOPROTEIN"/>
    <property type="match status" value="1"/>
</dbReference>
<dbReference type="InterPro" id="IPR009056">
    <property type="entry name" value="Cyt_c-like_dom"/>
</dbReference>
<proteinExistence type="predicted"/>
<dbReference type="AlphaFoldDB" id="A0A840RST0"/>
<dbReference type="InterPro" id="IPR050597">
    <property type="entry name" value="Cytochrome_c_Oxidase_Subunit"/>
</dbReference>
<evidence type="ECO:0000256" key="3">
    <source>
        <dbReference type="ARBA" id="ARBA00022723"/>
    </source>
</evidence>
<keyword evidence="7" id="KW-0732">Signal</keyword>
<evidence type="ECO:0000256" key="1">
    <source>
        <dbReference type="ARBA" id="ARBA00022448"/>
    </source>
</evidence>
<dbReference type="InterPro" id="IPR036909">
    <property type="entry name" value="Cyt_c-like_dom_sf"/>
</dbReference>
<evidence type="ECO:0000256" key="2">
    <source>
        <dbReference type="ARBA" id="ARBA00022617"/>
    </source>
</evidence>
<dbReference type="PANTHER" id="PTHR33751:SF9">
    <property type="entry name" value="CYTOCHROME C4"/>
    <property type="match status" value="1"/>
</dbReference>
<dbReference type="GO" id="GO:0020037">
    <property type="term" value="F:heme binding"/>
    <property type="evidence" value="ECO:0007669"/>
    <property type="project" value="InterPro"/>
</dbReference>
<evidence type="ECO:0000313" key="9">
    <source>
        <dbReference type="EMBL" id="MBB5199529.1"/>
    </source>
</evidence>
<dbReference type="SUPFAM" id="SSF46626">
    <property type="entry name" value="Cytochrome c"/>
    <property type="match status" value="1"/>
</dbReference>
<keyword evidence="10" id="KW-1185">Reference proteome</keyword>
<dbReference type="Gene3D" id="1.10.760.10">
    <property type="entry name" value="Cytochrome c-like domain"/>
    <property type="match status" value="1"/>
</dbReference>
<protein>
    <submittedName>
        <fullName evidence="9">Cytochrome c553</fullName>
    </submittedName>
</protein>
<sequence length="121" mass="13233">MLKKKLLVLFALIPLFTTAYAAADNPHIMTLAGSCAACHGTNGLSLGGTPVLAGLDAGYFVKRMHEYQKQTDSTEVMPQNVRGLTAEEILQLGQYFAEQPRAYPHAQEHSLKARSQTMRGK</sequence>
<keyword evidence="4" id="KW-0249">Electron transport</keyword>
<keyword evidence="3 6" id="KW-0479">Metal-binding</keyword>
<dbReference type="GO" id="GO:0009055">
    <property type="term" value="F:electron transfer activity"/>
    <property type="evidence" value="ECO:0007669"/>
    <property type="project" value="InterPro"/>
</dbReference>
<keyword evidence="1" id="KW-0813">Transport</keyword>
<comment type="caution">
    <text evidence="9">The sequence shown here is derived from an EMBL/GenBank/DDBJ whole genome shotgun (WGS) entry which is preliminary data.</text>
</comment>
<reference evidence="9 10" key="1">
    <citation type="submission" date="2020-08" db="EMBL/GenBank/DDBJ databases">
        <title>Genomic Encyclopedia of Type Strains, Phase IV (KMG-IV): sequencing the most valuable type-strain genomes for metagenomic binning, comparative biology and taxonomic classification.</title>
        <authorList>
            <person name="Goeker M."/>
        </authorList>
    </citation>
    <scope>NUCLEOTIDE SEQUENCE [LARGE SCALE GENOMIC DNA]</scope>
    <source>
        <strain evidence="9 10">DSM 23240</strain>
    </source>
</reference>
<dbReference type="GO" id="GO:0046872">
    <property type="term" value="F:metal ion binding"/>
    <property type="evidence" value="ECO:0007669"/>
    <property type="project" value="UniProtKB-KW"/>
</dbReference>
<dbReference type="Proteomes" id="UP000571084">
    <property type="component" value="Unassembled WGS sequence"/>
</dbReference>
<keyword evidence="5 6" id="KW-0408">Iron</keyword>
<keyword evidence="2 6" id="KW-0349">Heme</keyword>
<gene>
    <name evidence="9" type="ORF">HNR39_001356</name>
</gene>
<dbReference type="RefSeq" id="WP_184013391.1">
    <property type="nucleotide sequence ID" value="NZ_JAAOZT010000006.1"/>
</dbReference>
<feature type="chain" id="PRO_5032720140" evidence="7">
    <location>
        <begin position="22"/>
        <end position="121"/>
    </location>
</feature>
<name>A0A840RST0_9BURK</name>
<feature type="domain" description="Cytochrome c" evidence="8">
    <location>
        <begin position="20"/>
        <end position="100"/>
    </location>
</feature>
<dbReference type="EMBL" id="JACHHQ010000002">
    <property type="protein sequence ID" value="MBB5199529.1"/>
    <property type="molecule type" value="Genomic_DNA"/>
</dbReference>
<feature type="signal peptide" evidence="7">
    <location>
        <begin position="1"/>
        <end position="21"/>
    </location>
</feature>
<dbReference type="PROSITE" id="PS51007">
    <property type="entry name" value="CYTC"/>
    <property type="match status" value="1"/>
</dbReference>
<evidence type="ECO:0000256" key="4">
    <source>
        <dbReference type="ARBA" id="ARBA00022982"/>
    </source>
</evidence>